<sequence>MGSRDLIHNGQTNLMESTMIEPVEGEIKSRMPPLFTSLSSLNMKEKRSKLHRAKAGNKNRLGRTAGLAKEVGVDALQLNLEWCKEKMLSFSGGNNDFKEMQKAH</sequence>
<proteinExistence type="predicted"/>
<reference evidence="1" key="1">
    <citation type="submission" date="2023-03" db="EMBL/GenBank/DDBJ databases">
        <authorList>
            <person name="Julca I."/>
        </authorList>
    </citation>
    <scope>NUCLEOTIDE SEQUENCE</scope>
</reference>
<organism evidence="1 2">
    <name type="scientific">Oldenlandia corymbosa var. corymbosa</name>
    <dbReference type="NCBI Taxonomy" id="529605"/>
    <lineage>
        <taxon>Eukaryota</taxon>
        <taxon>Viridiplantae</taxon>
        <taxon>Streptophyta</taxon>
        <taxon>Embryophyta</taxon>
        <taxon>Tracheophyta</taxon>
        <taxon>Spermatophyta</taxon>
        <taxon>Magnoliopsida</taxon>
        <taxon>eudicotyledons</taxon>
        <taxon>Gunneridae</taxon>
        <taxon>Pentapetalae</taxon>
        <taxon>asterids</taxon>
        <taxon>lamiids</taxon>
        <taxon>Gentianales</taxon>
        <taxon>Rubiaceae</taxon>
        <taxon>Rubioideae</taxon>
        <taxon>Spermacoceae</taxon>
        <taxon>Hedyotis-Oldenlandia complex</taxon>
        <taxon>Oldenlandia</taxon>
    </lineage>
</organism>
<gene>
    <name evidence="1" type="ORF">OLC1_LOCUS9570</name>
</gene>
<name>A0AAV1CV82_OLDCO</name>
<dbReference type="EMBL" id="OX459120">
    <property type="protein sequence ID" value="CAI9099581.1"/>
    <property type="molecule type" value="Genomic_DNA"/>
</dbReference>
<evidence type="ECO:0000313" key="1">
    <source>
        <dbReference type="EMBL" id="CAI9099581.1"/>
    </source>
</evidence>
<dbReference type="AlphaFoldDB" id="A0AAV1CV82"/>
<accession>A0AAV1CV82</accession>
<evidence type="ECO:0000313" key="2">
    <source>
        <dbReference type="Proteomes" id="UP001161247"/>
    </source>
</evidence>
<protein>
    <submittedName>
        <fullName evidence="1">OLC1v1036427C1</fullName>
    </submittedName>
</protein>
<keyword evidence="2" id="KW-1185">Reference proteome</keyword>
<dbReference type="Proteomes" id="UP001161247">
    <property type="component" value="Chromosome 3"/>
</dbReference>